<dbReference type="InterPro" id="IPR023213">
    <property type="entry name" value="CAT-like_dom_sf"/>
</dbReference>
<name>A0ABW6HH13_9ACTN</name>
<comment type="caution">
    <text evidence="4">The sequence shown here is derived from an EMBL/GenBank/DDBJ whole genome shotgun (WGS) entry which is preliminary data.</text>
</comment>
<evidence type="ECO:0000313" key="4">
    <source>
        <dbReference type="EMBL" id="MFE1755932.1"/>
    </source>
</evidence>
<protein>
    <submittedName>
        <fullName evidence="4">Condensation domain-containing protein</fullName>
    </submittedName>
</protein>
<gene>
    <name evidence="4" type="ORF">ACFW88_36315</name>
</gene>
<dbReference type="SUPFAM" id="SSF52777">
    <property type="entry name" value="CoA-dependent acyltransferases"/>
    <property type="match status" value="1"/>
</dbReference>
<keyword evidence="5" id="KW-1185">Reference proteome</keyword>
<dbReference type="SUPFAM" id="SSF56801">
    <property type="entry name" value="Acetyl-CoA synthetase-like"/>
    <property type="match status" value="1"/>
</dbReference>
<evidence type="ECO:0000259" key="3">
    <source>
        <dbReference type="Pfam" id="PF00668"/>
    </source>
</evidence>
<dbReference type="InterPro" id="IPR000873">
    <property type="entry name" value="AMP-dep_synth/lig_dom"/>
</dbReference>
<evidence type="ECO:0000313" key="5">
    <source>
        <dbReference type="Proteomes" id="UP001599756"/>
    </source>
</evidence>
<organism evidence="4 5">
    <name type="scientific">Streptomyces anandii</name>
    <dbReference type="NCBI Taxonomy" id="285454"/>
    <lineage>
        <taxon>Bacteria</taxon>
        <taxon>Bacillati</taxon>
        <taxon>Actinomycetota</taxon>
        <taxon>Actinomycetes</taxon>
        <taxon>Kitasatosporales</taxon>
        <taxon>Streptomycetaceae</taxon>
        <taxon>Streptomyces</taxon>
    </lineage>
</organism>
<dbReference type="Gene3D" id="3.40.50.980">
    <property type="match status" value="2"/>
</dbReference>
<feature type="compositionally biased region" description="Polar residues" evidence="1">
    <location>
        <begin position="431"/>
        <end position="440"/>
    </location>
</feature>
<dbReference type="EMBL" id="JBHYTS010000157">
    <property type="protein sequence ID" value="MFE1755932.1"/>
    <property type="molecule type" value="Genomic_DNA"/>
</dbReference>
<evidence type="ECO:0000256" key="1">
    <source>
        <dbReference type="SAM" id="MobiDB-lite"/>
    </source>
</evidence>
<dbReference type="Gene3D" id="3.30.559.30">
    <property type="entry name" value="Nonribosomal peptide synthetase, condensation domain"/>
    <property type="match status" value="1"/>
</dbReference>
<feature type="compositionally biased region" description="Polar residues" evidence="1">
    <location>
        <begin position="411"/>
        <end position="421"/>
    </location>
</feature>
<dbReference type="Gene3D" id="3.30.559.10">
    <property type="entry name" value="Chloramphenicol acetyltransferase-like domain"/>
    <property type="match status" value="1"/>
</dbReference>
<dbReference type="InterPro" id="IPR001242">
    <property type="entry name" value="Condensation_dom"/>
</dbReference>
<proteinExistence type="predicted"/>
<reference evidence="4 5" key="1">
    <citation type="submission" date="2024-09" db="EMBL/GenBank/DDBJ databases">
        <title>The Natural Products Discovery Center: Release of the First 8490 Sequenced Strains for Exploring Actinobacteria Biosynthetic Diversity.</title>
        <authorList>
            <person name="Kalkreuter E."/>
            <person name="Kautsar S.A."/>
            <person name="Yang D."/>
            <person name="Bader C.D."/>
            <person name="Teijaro C.N."/>
            <person name="Fluegel L."/>
            <person name="Davis C.M."/>
            <person name="Simpson J.R."/>
            <person name="Lauterbach L."/>
            <person name="Steele A.D."/>
            <person name="Gui C."/>
            <person name="Meng S."/>
            <person name="Li G."/>
            <person name="Viehrig K."/>
            <person name="Ye F."/>
            <person name="Su P."/>
            <person name="Kiefer A.F."/>
            <person name="Nichols A."/>
            <person name="Cepeda A.J."/>
            <person name="Yan W."/>
            <person name="Fan B."/>
            <person name="Jiang Y."/>
            <person name="Adhikari A."/>
            <person name="Zheng C.-J."/>
            <person name="Schuster L."/>
            <person name="Cowan T.M."/>
            <person name="Smanski M.J."/>
            <person name="Chevrette M.G."/>
            <person name="De Carvalho L.P.S."/>
            <person name="Shen B."/>
        </authorList>
    </citation>
    <scope>NUCLEOTIDE SEQUENCE [LARGE SCALE GENOMIC DNA]</scope>
    <source>
        <strain evidence="4 5">NPDC059500</strain>
    </source>
</reference>
<feature type="domain" description="Condensation" evidence="3">
    <location>
        <begin position="7"/>
        <end position="269"/>
    </location>
</feature>
<feature type="domain" description="AMP-dependent synthetase/ligase" evidence="2">
    <location>
        <begin position="288"/>
        <end position="443"/>
    </location>
</feature>
<sequence>PKSLLSEQVGYWRDALAGVPERLELPTDRPYPEQAGSDGGSVPVRIEAELHQALSGLARSRQTTVFMVLQAAVGVLLHRLGAGTDIPIGTPVAGRGEEELDDLVGFFVNTLVLRTDLSGDPTFAELLDRVRETDLNAYAHQDVPFESLVEALNPARSLAHHPLFQVMLAFNNTPRTTLKFANVQASVRPADVHAARTDLALSLAERYGGDGSPEGVVGSLTESTDLFERATMTALVERLLRVLRAVTDDPTQRVAAVDVLSEEERHRLLEEWNDTATALPSGTLVELFQAQAEATPDAVALICDGTHITYDELNTRANRLARLLVERGAGPEHIVALALPRSPELITALLAVLKAGAAYLPIDTGYPVERIRFMVRDAHPTLVLTHITTADIWGQGTPTVYLDDPALQAHTATLDPTNPHTTPDPAHPPNLNYNTGSTGTPKGGNVPPPG</sequence>
<evidence type="ECO:0000259" key="2">
    <source>
        <dbReference type="Pfam" id="PF00501"/>
    </source>
</evidence>
<accession>A0ABW6HH13</accession>
<dbReference type="Proteomes" id="UP001599756">
    <property type="component" value="Unassembled WGS sequence"/>
</dbReference>
<dbReference type="Pfam" id="PF00668">
    <property type="entry name" value="Condensation"/>
    <property type="match status" value="1"/>
</dbReference>
<feature type="non-terminal residue" evidence="4">
    <location>
        <position position="450"/>
    </location>
</feature>
<feature type="non-terminal residue" evidence="4">
    <location>
        <position position="1"/>
    </location>
</feature>
<dbReference type="PANTHER" id="PTHR45527:SF1">
    <property type="entry name" value="FATTY ACID SYNTHASE"/>
    <property type="match status" value="1"/>
</dbReference>
<feature type="region of interest" description="Disordered" evidence="1">
    <location>
        <begin position="411"/>
        <end position="450"/>
    </location>
</feature>
<dbReference type="Pfam" id="PF00501">
    <property type="entry name" value="AMP-binding"/>
    <property type="match status" value="1"/>
</dbReference>
<dbReference type="RefSeq" id="WP_381843565.1">
    <property type="nucleotide sequence ID" value="NZ_JBHYTS010000157.1"/>
</dbReference>
<dbReference type="PANTHER" id="PTHR45527">
    <property type="entry name" value="NONRIBOSOMAL PEPTIDE SYNTHETASE"/>
    <property type="match status" value="1"/>
</dbReference>